<evidence type="ECO:0000256" key="1">
    <source>
        <dbReference type="ARBA" id="ARBA00008542"/>
    </source>
</evidence>
<dbReference type="CDD" id="cd03134">
    <property type="entry name" value="GATase1_PfpI_like"/>
    <property type="match status" value="1"/>
</dbReference>
<dbReference type="AlphaFoldDB" id="A0A4V3EBD0"/>
<dbReference type="EMBL" id="SOAM01000001">
    <property type="protein sequence ID" value="TDS80544.1"/>
    <property type="molecule type" value="Genomic_DNA"/>
</dbReference>
<dbReference type="PROSITE" id="PS51276">
    <property type="entry name" value="PEPTIDASE_C56_PFPI"/>
    <property type="match status" value="1"/>
</dbReference>
<name>A0A4V3EBD0_9MICO</name>
<dbReference type="GO" id="GO:0008233">
    <property type="term" value="F:peptidase activity"/>
    <property type="evidence" value="ECO:0007669"/>
    <property type="project" value="UniProtKB-KW"/>
</dbReference>
<comment type="similarity">
    <text evidence="1">Belongs to the peptidase C56 family.</text>
</comment>
<organism evidence="3 4">
    <name type="scientific">Amnibacterium kyonggiense</name>
    <dbReference type="NCBI Taxonomy" id="595671"/>
    <lineage>
        <taxon>Bacteria</taxon>
        <taxon>Bacillati</taxon>
        <taxon>Actinomycetota</taxon>
        <taxon>Actinomycetes</taxon>
        <taxon>Micrococcales</taxon>
        <taxon>Microbacteriaceae</taxon>
        <taxon>Amnibacterium</taxon>
    </lineage>
</organism>
<evidence type="ECO:0000313" key="3">
    <source>
        <dbReference type="EMBL" id="TDS80544.1"/>
    </source>
</evidence>
<dbReference type="InterPro" id="IPR006286">
    <property type="entry name" value="C56_PfpI-like"/>
</dbReference>
<dbReference type="InterPro" id="IPR029062">
    <property type="entry name" value="Class_I_gatase-like"/>
</dbReference>
<dbReference type="Gene3D" id="3.40.50.880">
    <property type="match status" value="1"/>
</dbReference>
<dbReference type="GO" id="GO:0006508">
    <property type="term" value="P:proteolysis"/>
    <property type="evidence" value="ECO:0007669"/>
    <property type="project" value="UniProtKB-KW"/>
</dbReference>
<gene>
    <name evidence="3" type="ORF">CLV52_1110</name>
</gene>
<dbReference type="PANTHER" id="PTHR42733">
    <property type="entry name" value="DJ-1 PROTEIN"/>
    <property type="match status" value="1"/>
</dbReference>
<dbReference type="SUPFAM" id="SSF52317">
    <property type="entry name" value="Class I glutamine amidotransferase-like"/>
    <property type="match status" value="1"/>
</dbReference>
<evidence type="ECO:0000259" key="2">
    <source>
        <dbReference type="Pfam" id="PF01965"/>
    </source>
</evidence>
<dbReference type="InterPro" id="IPR002818">
    <property type="entry name" value="DJ-1/PfpI"/>
</dbReference>
<reference evidence="3 4" key="1">
    <citation type="submission" date="2019-03" db="EMBL/GenBank/DDBJ databases">
        <title>Genomic Encyclopedia of Archaeal and Bacterial Type Strains, Phase II (KMG-II): from individual species to whole genera.</title>
        <authorList>
            <person name="Goeker M."/>
        </authorList>
    </citation>
    <scope>NUCLEOTIDE SEQUENCE [LARGE SCALE GENOMIC DNA]</scope>
    <source>
        <strain evidence="3 4">DSM 24782</strain>
    </source>
</reference>
<keyword evidence="3" id="KW-0378">Hydrolase</keyword>
<keyword evidence="4" id="KW-1185">Reference proteome</keyword>
<keyword evidence="3" id="KW-0645">Protease</keyword>
<sequence length="189" mass="19789">MADSGLGGRKVLAIVTNYGVEQDELIVPVERLRGSGATVDVAAQEREDVVTLVGDKDPGQQVTPTATISEVDPSGYDLLLLPGGAINADQLRLDEDAVRIAKAFVDAGKPIGAICHAPWTLVEAGAVQGKRLTSFRSLRTDLRNAGGDWVDEAVVVDPSGGWTLITSRDPDDLDAFVGALDEALAPVSS</sequence>
<dbReference type="RefSeq" id="WP_133765253.1">
    <property type="nucleotide sequence ID" value="NZ_BAAARP010000001.1"/>
</dbReference>
<dbReference type="NCBIfam" id="TIGR01382">
    <property type="entry name" value="PfpI"/>
    <property type="match status" value="1"/>
</dbReference>
<feature type="domain" description="DJ-1/PfpI" evidence="2">
    <location>
        <begin position="10"/>
        <end position="180"/>
    </location>
</feature>
<proteinExistence type="inferred from homology"/>
<comment type="caution">
    <text evidence="3">The sequence shown here is derived from an EMBL/GenBank/DDBJ whole genome shotgun (WGS) entry which is preliminary data.</text>
</comment>
<dbReference type="OrthoDB" id="9792284at2"/>
<dbReference type="Pfam" id="PF01965">
    <property type="entry name" value="DJ-1_PfpI"/>
    <property type="match status" value="1"/>
</dbReference>
<dbReference type="PANTHER" id="PTHR42733:SF12">
    <property type="entry name" value="PROTEINASE"/>
    <property type="match status" value="1"/>
</dbReference>
<dbReference type="Proteomes" id="UP000295344">
    <property type="component" value="Unassembled WGS sequence"/>
</dbReference>
<evidence type="ECO:0000313" key="4">
    <source>
        <dbReference type="Proteomes" id="UP000295344"/>
    </source>
</evidence>
<accession>A0A4V3EBD0</accession>
<protein>
    <submittedName>
        <fullName evidence="3">Protease I</fullName>
    </submittedName>
</protein>